<dbReference type="Pfam" id="PF04321">
    <property type="entry name" value="RmlD_sub_bind"/>
    <property type="match status" value="1"/>
</dbReference>
<dbReference type="EC" id="1.1.1.133" evidence="2"/>
<dbReference type="Gene3D" id="3.40.50.720">
    <property type="entry name" value="NAD(P)-binding Rossmann-like Domain"/>
    <property type="match status" value="1"/>
</dbReference>
<evidence type="ECO:0000256" key="2">
    <source>
        <dbReference type="RuleBase" id="RU364082"/>
    </source>
</evidence>
<dbReference type="PANTHER" id="PTHR10491:SF4">
    <property type="entry name" value="METHIONINE ADENOSYLTRANSFERASE 2 SUBUNIT BETA"/>
    <property type="match status" value="1"/>
</dbReference>
<dbReference type="GO" id="GO:0048269">
    <property type="term" value="C:methionine adenosyltransferase complex"/>
    <property type="evidence" value="ECO:0007669"/>
    <property type="project" value="TreeGrafter"/>
</dbReference>
<dbReference type="GO" id="GO:0008831">
    <property type="term" value="F:dTDP-4-dehydrorhamnose reductase activity"/>
    <property type="evidence" value="ECO:0007669"/>
    <property type="project" value="UniProtKB-EC"/>
</dbReference>
<comment type="pathway">
    <text evidence="2">Carbohydrate biosynthesis; dTDP-L-rhamnose biosynthesis.</text>
</comment>
<keyword evidence="2" id="KW-0521">NADP</keyword>
<gene>
    <name evidence="4" type="ORF">UY76_C0052G0010</name>
</gene>
<dbReference type="InterPro" id="IPR005913">
    <property type="entry name" value="dTDP_dehydrorham_reduct"/>
</dbReference>
<reference evidence="4 5" key="1">
    <citation type="journal article" date="2015" name="Nature">
        <title>rRNA introns, odd ribosomes, and small enigmatic genomes across a large radiation of phyla.</title>
        <authorList>
            <person name="Brown C.T."/>
            <person name="Hug L.A."/>
            <person name="Thomas B.C."/>
            <person name="Sharon I."/>
            <person name="Castelle C.J."/>
            <person name="Singh A."/>
            <person name="Wilkins M.J."/>
            <person name="Williams K.H."/>
            <person name="Banfield J.F."/>
        </authorList>
    </citation>
    <scope>NUCLEOTIDE SEQUENCE [LARGE SCALE GENOMIC DNA]</scope>
</reference>
<comment type="caution">
    <text evidence="4">The sequence shown here is derived from an EMBL/GenBank/DDBJ whole genome shotgun (WGS) entry which is preliminary data.</text>
</comment>
<dbReference type="EMBL" id="LCRH01000052">
    <property type="protein sequence ID" value="KKW31686.1"/>
    <property type="molecule type" value="Genomic_DNA"/>
</dbReference>
<name>A0A0G1XLB9_9BACT</name>
<sequence>MKILIFGKGYMGERCAQAWGEEAVLSDAHIRSVEDAHNEIKRVQPDVVFNAAGVKGKPNVDWCEDHQLETIRGNTTMPLLLADACAQAGVYMLHMGSGCIFYGDSPHPDKAWCEDDFGNPGPVYSRSKWAADLALSTLPNVGVARIRMPIDWMPAPGNLIDKLSSFAKVIDVENSVTILDDMIDVFYQLLAKRAPGIFHVTNPGTMRHRDLLALYKELVDPTHTCEWISNDELVSQGLAAKGRSNNFLASENLAKVGITMRPIEEALRDTMEKYAWTKREGGCGTDCQCSC</sequence>
<dbReference type="GO" id="GO:0048270">
    <property type="term" value="F:methionine adenosyltransferase regulator activity"/>
    <property type="evidence" value="ECO:0007669"/>
    <property type="project" value="TreeGrafter"/>
</dbReference>
<proteinExistence type="inferred from homology"/>
<keyword evidence="2" id="KW-0560">Oxidoreductase</keyword>
<comment type="function">
    <text evidence="2">Catalyzes the reduction of dTDP-6-deoxy-L-lyxo-4-hexulose to yield dTDP-L-rhamnose.</text>
</comment>
<accession>A0A0G1XLB9</accession>
<feature type="domain" description="RmlD-like substrate binding" evidence="3">
    <location>
        <begin position="1"/>
        <end position="274"/>
    </location>
</feature>
<evidence type="ECO:0000259" key="3">
    <source>
        <dbReference type="Pfam" id="PF04321"/>
    </source>
</evidence>
<evidence type="ECO:0000256" key="1">
    <source>
        <dbReference type="ARBA" id="ARBA00010944"/>
    </source>
</evidence>
<dbReference type="InterPro" id="IPR036291">
    <property type="entry name" value="NAD(P)-bd_dom_sf"/>
</dbReference>
<dbReference type="InterPro" id="IPR029903">
    <property type="entry name" value="RmlD-like-bd"/>
</dbReference>
<dbReference type="AlphaFoldDB" id="A0A0G1XLB9"/>
<evidence type="ECO:0000313" key="4">
    <source>
        <dbReference type="EMBL" id="KKW31686.1"/>
    </source>
</evidence>
<comment type="similarity">
    <text evidence="1 2">Belongs to the dTDP-4-dehydrorhamnose reductase family.</text>
</comment>
<dbReference type="Proteomes" id="UP000034054">
    <property type="component" value="Unassembled WGS sequence"/>
</dbReference>
<organism evidence="4 5">
    <name type="scientific">Candidatus Uhrbacteria bacterium GW2011_GWA2_52_8d</name>
    <dbReference type="NCBI Taxonomy" id="1618979"/>
    <lineage>
        <taxon>Bacteria</taxon>
        <taxon>Candidatus Uhriibacteriota</taxon>
    </lineage>
</organism>
<dbReference type="PANTHER" id="PTHR10491">
    <property type="entry name" value="DTDP-4-DEHYDRORHAMNOSE REDUCTASE"/>
    <property type="match status" value="1"/>
</dbReference>
<dbReference type="SUPFAM" id="SSF51735">
    <property type="entry name" value="NAD(P)-binding Rossmann-fold domains"/>
    <property type="match status" value="1"/>
</dbReference>
<evidence type="ECO:0000313" key="5">
    <source>
        <dbReference type="Proteomes" id="UP000034054"/>
    </source>
</evidence>
<protein>
    <recommendedName>
        <fullName evidence="2">dTDP-4-dehydrorhamnose reductase</fullName>
        <ecNumber evidence="2">1.1.1.133</ecNumber>
    </recommendedName>
</protein>
<dbReference type="GO" id="GO:0006556">
    <property type="term" value="P:S-adenosylmethionine biosynthetic process"/>
    <property type="evidence" value="ECO:0007669"/>
    <property type="project" value="TreeGrafter"/>
</dbReference>